<dbReference type="KEGG" id="yli:2908144"/>
<dbReference type="GO" id="GO:0016491">
    <property type="term" value="F:oxidoreductase activity"/>
    <property type="evidence" value="ECO:0007669"/>
    <property type="project" value="UniProtKB-KW"/>
</dbReference>
<dbReference type="eggNOG" id="KOG1575">
    <property type="taxonomic scope" value="Eukaryota"/>
</dbReference>
<sequence length="329" mass="35749">MTFNKITPTSKGFGLMGFTWRETETPDEIAFPTMKRAIEKGILVWNSAEFYGTKDPLGNLKLIRRYFEKYPEDADKVCLMVKGGLGPNLVPNGSKEFVQKSIDTVLETLGGSVPVSIFQCARVDPNTPIEETVAAIKEYVDAGKIGALGLSEVGAATIEKVHSLSPIAAVENELSLWATDIFTNGVAEVCAKYNIPITAYAPLGSGVLTGRFKSTQDVPEGDARKHMVKYQEENLKQNLVLVDRLKEVATKAGIPLPQMAIAWVKAQSNHNGHGTIIPIPGNTTVARLEENHNDLTLSAETLKEIDDVLKSTKIVGDRGFTLGGEFMNG</sequence>
<name>A0A1H6PZV8_YARLL</name>
<feature type="domain" description="NADP-dependent oxidoreductase" evidence="2">
    <location>
        <begin position="12"/>
        <end position="309"/>
    </location>
</feature>
<dbReference type="Pfam" id="PF00248">
    <property type="entry name" value="Aldo_ket_red"/>
    <property type="match status" value="1"/>
</dbReference>
<evidence type="ECO:0000313" key="4">
    <source>
        <dbReference type="EMBL" id="RDW29174.1"/>
    </source>
</evidence>
<protein>
    <submittedName>
        <fullName evidence="4">NADP-dependent oxidoreductase domain-containing protein</fullName>
    </submittedName>
</protein>
<dbReference type="EMBL" id="CP017558">
    <property type="protein sequence ID" value="AOW06517.1"/>
    <property type="molecule type" value="Genomic_DNA"/>
</dbReference>
<evidence type="ECO:0000313" key="3">
    <source>
        <dbReference type="EMBL" id="AOW06517.1"/>
    </source>
</evidence>
<dbReference type="OMA" id="ARMDRNV"/>
<dbReference type="Proteomes" id="UP000256601">
    <property type="component" value="Unassembled WGS sequence"/>
</dbReference>
<evidence type="ECO:0000256" key="1">
    <source>
        <dbReference type="ARBA" id="ARBA00023002"/>
    </source>
</evidence>
<dbReference type="Gene3D" id="3.20.20.100">
    <property type="entry name" value="NADP-dependent oxidoreductase domain"/>
    <property type="match status" value="1"/>
</dbReference>
<dbReference type="SUPFAM" id="SSF51430">
    <property type="entry name" value="NAD(P)-linked oxidoreductase"/>
    <property type="match status" value="1"/>
</dbReference>
<dbReference type="RefSeq" id="XP_504886.1">
    <property type="nucleotide sequence ID" value="XM_504886.1"/>
</dbReference>
<dbReference type="AlphaFoldDB" id="A0A1H6PZV8"/>
<evidence type="ECO:0000259" key="2">
    <source>
        <dbReference type="Pfam" id="PF00248"/>
    </source>
</evidence>
<reference evidence="4 6" key="2">
    <citation type="submission" date="2018-07" db="EMBL/GenBank/DDBJ databases">
        <title>Draft Genome Assemblies for Five Robust Yarrowia lipolytica Strains Exhibiting High Lipid Production and Pentose Sugar Utilization and Sugar Alcohol Secretion from Undetoxified Lignocellulosic Biomass Hydrolysates.</title>
        <authorList>
            <consortium name="DOE Joint Genome Institute"/>
            <person name="Walker C."/>
            <person name="Ryu S."/>
            <person name="Na H."/>
            <person name="Zane M."/>
            <person name="LaButti K."/>
            <person name="Lipzen A."/>
            <person name="Haridas S."/>
            <person name="Barry K."/>
            <person name="Grigoriev I.V."/>
            <person name="Quarterman J."/>
            <person name="Slininger P."/>
            <person name="Dien B."/>
            <person name="Trinh C.T."/>
        </authorList>
    </citation>
    <scope>NUCLEOTIDE SEQUENCE [LARGE SCALE GENOMIC DNA]</scope>
    <source>
        <strain evidence="4 6">YB392</strain>
    </source>
</reference>
<dbReference type="VEuPathDB" id="FungiDB:YALI0_F02013g"/>
<proteinExistence type="predicted"/>
<dbReference type="CDD" id="cd19077">
    <property type="entry name" value="AKR_AKR8A1-2"/>
    <property type="match status" value="1"/>
</dbReference>
<dbReference type="PANTHER" id="PTHR43625:SF78">
    <property type="entry name" value="PYRIDOXAL REDUCTASE-RELATED"/>
    <property type="match status" value="1"/>
</dbReference>
<dbReference type="OrthoDB" id="37537at2759"/>
<dbReference type="InterPro" id="IPR050791">
    <property type="entry name" value="Aldo-Keto_reductase"/>
</dbReference>
<dbReference type="PANTHER" id="PTHR43625">
    <property type="entry name" value="AFLATOXIN B1 ALDEHYDE REDUCTASE"/>
    <property type="match status" value="1"/>
</dbReference>
<reference evidence="3 5" key="1">
    <citation type="journal article" date="2016" name="PLoS ONE">
        <title>Sequence Assembly of Yarrowia lipolytica Strain W29/CLIB89 Shows Transposable Element Diversity.</title>
        <authorList>
            <person name="Magnan C."/>
            <person name="Yu J."/>
            <person name="Chang I."/>
            <person name="Jahn E."/>
            <person name="Kanomata Y."/>
            <person name="Wu J."/>
            <person name="Zeller M."/>
            <person name="Oakes M."/>
            <person name="Baldi P."/>
            <person name="Sandmeyer S."/>
        </authorList>
    </citation>
    <scope>NUCLEOTIDE SEQUENCE [LARGE SCALE GENOMIC DNA]</scope>
    <source>
        <strain evidence="3">CLIB89</strain>
        <strain evidence="5">CLIB89(W29)</strain>
    </source>
</reference>
<dbReference type="InterPro" id="IPR023210">
    <property type="entry name" value="NADP_OxRdtase_dom"/>
</dbReference>
<dbReference type="InterPro" id="IPR036812">
    <property type="entry name" value="NAD(P)_OxRdtase_dom_sf"/>
</dbReference>
<dbReference type="Proteomes" id="UP000182444">
    <property type="component" value="Chromosome 1F"/>
</dbReference>
<evidence type="ECO:0000313" key="6">
    <source>
        <dbReference type="Proteomes" id="UP000256601"/>
    </source>
</evidence>
<accession>A0A1H6PZV8</accession>
<dbReference type="EMBL" id="KZ857324">
    <property type="protein sequence ID" value="RDW29174.1"/>
    <property type="molecule type" value="Genomic_DNA"/>
</dbReference>
<dbReference type="GeneID" id="2908144"/>
<dbReference type="VEuPathDB" id="FungiDB:YALI1_F03136g"/>
<gene>
    <name evidence="4" type="ORF">B0I71DRAFT_126128</name>
    <name evidence="3" type="ORF">YALI1_F03136g</name>
</gene>
<evidence type="ECO:0000313" key="5">
    <source>
        <dbReference type="Proteomes" id="UP000182444"/>
    </source>
</evidence>
<dbReference type="GO" id="GO:0005737">
    <property type="term" value="C:cytoplasm"/>
    <property type="evidence" value="ECO:0007669"/>
    <property type="project" value="TreeGrafter"/>
</dbReference>
<keyword evidence="1" id="KW-0560">Oxidoreductase</keyword>
<organism evidence="3 5">
    <name type="scientific">Yarrowia lipolytica</name>
    <name type="common">Candida lipolytica</name>
    <dbReference type="NCBI Taxonomy" id="4952"/>
    <lineage>
        <taxon>Eukaryota</taxon>
        <taxon>Fungi</taxon>
        <taxon>Dikarya</taxon>
        <taxon>Ascomycota</taxon>
        <taxon>Saccharomycotina</taxon>
        <taxon>Dipodascomycetes</taxon>
        <taxon>Dipodascales</taxon>
        <taxon>Dipodascales incertae sedis</taxon>
        <taxon>Yarrowia</taxon>
    </lineage>
</organism>